<gene>
    <name evidence="2" type="ORF">Cgig2_034094</name>
</gene>
<dbReference type="Proteomes" id="UP001153076">
    <property type="component" value="Unassembled WGS sequence"/>
</dbReference>
<dbReference type="EMBL" id="JAKOGI010001032">
    <property type="protein sequence ID" value="KAJ8428280.1"/>
    <property type="molecule type" value="Genomic_DNA"/>
</dbReference>
<organism evidence="2 3">
    <name type="scientific">Carnegiea gigantea</name>
    <dbReference type="NCBI Taxonomy" id="171969"/>
    <lineage>
        <taxon>Eukaryota</taxon>
        <taxon>Viridiplantae</taxon>
        <taxon>Streptophyta</taxon>
        <taxon>Embryophyta</taxon>
        <taxon>Tracheophyta</taxon>
        <taxon>Spermatophyta</taxon>
        <taxon>Magnoliopsida</taxon>
        <taxon>eudicotyledons</taxon>
        <taxon>Gunneridae</taxon>
        <taxon>Pentapetalae</taxon>
        <taxon>Caryophyllales</taxon>
        <taxon>Cactineae</taxon>
        <taxon>Cactaceae</taxon>
        <taxon>Cactoideae</taxon>
        <taxon>Echinocereeae</taxon>
        <taxon>Carnegiea</taxon>
    </lineage>
</organism>
<reference evidence="2" key="1">
    <citation type="submission" date="2022-04" db="EMBL/GenBank/DDBJ databases">
        <title>Carnegiea gigantea Genome sequencing and assembly v2.</title>
        <authorList>
            <person name="Copetti D."/>
            <person name="Sanderson M.J."/>
            <person name="Burquez A."/>
            <person name="Wojciechowski M.F."/>
        </authorList>
    </citation>
    <scope>NUCLEOTIDE SEQUENCE</scope>
    <source>
        <strain evidence="2">SGP5-SGP5p</strain>
        <tissue evidence="2">Aerial part</tissue>
    </source>
</reference>
<name>A0A9Q1H059_9CARY</name>
<keyword evidence="3" id="KW-1185">Reference proteome</keyword>
<dbReference type="OrthoDB" id="1733226at2759"/>
<evidence type="ECO:0000256" key="1">
    <source>
        <dbReference type="SAM" id="MobiDB-lite"/>
    </source>
</evidence>
<accession>A0A9Q1H059</accession>
<evidence type="ECO:0000313" key="2">
    <source>
        <dbReference type="EMBL" id="KAJ8428280.1"/>
    </source>
</evidence>
<sequence length="163" mass="18750">MTDEDQNVGDVQMMNKAQEGHTRSRNGDREVSDKLKTKRKKVKEFINQMSPKGPRQLIENLNDKQKEGIQEIGFGGFLYRQADIILEAMWLVQNFDTCSCSMPLANGRKRVTEQDVHVMLGLPTGSIEVGQLLFPTIYEASKLNRRIDFIFRLNYLKGARRET</sequence>
<protein>
    <submittedName>
        <fullName evidence="2">Uncharacterized protein</fullName>
    </submittedName>
</protein>
<proteinExistence type="predicted"/>
<comment type="caution">
    <text evidence="2">The sequence shown here is derived from an EMBL/GenBank/DDBJ whole genome shotgun (WGS) entry which is preliminary data.</text>
</comment>
<evidence type="ECO:0000313" key="3">
    <source>
        <dbReference type="Proteomes" id="UP001153076"/>
    </source>
</evidence>
<dbReference type="PANTHER" id="PTHR34835">
    <property type="entry name" value="OS07G0283600 PROTEIN-RELATED"/>
    <property type="match status" value="1"/>
</dbReference>
<feature type="region of interest" description="Disordered" evidence="1">
    <location>
        <begin position="1"/>
        <end position="38"/>
    </location>
</feature>
<dbReference type="AlphaFoldDB" id="A0A9Q1H059"/>
<feature type="compositionally biased region" description="Basic and acidic residues" evidence="1">
    <location>
        <begin position="18"/>
        <end position="35"/>
    </location>
</feature>